<proteinExistence type="predicted"/>
<reference evidence="2 3" key="1">
    <citation type="journal article" date="2012" name="J. Bacteriol.">
        <title>Genome sequence of proteorhodopsin-containing sea ice bacterium Glaciecola punicea ACAM 611T.</title>
        <authorList>
            <person name="Qin Q.-L."/>
            <person name="Xie B.-B."/>
            <person name="Shu Y.-L."/>
            <person name="Rong J.-C."/>
            <person name="Zhao D.-L."/>
            <person name="Zhang X.-Y."/>
            <person name="Chen X.-L."/>
            <person name="Zhou B.-C."/>
            <person name="Zhanga Y.-Z."/>
        </authorList>
    </citation>
    <scope>NUCLEOTIDE SEQUENCE [LARGE SCALE GENOMIC DNA]</scope>
    <source>
        <strain evidence="2 3">ACAM 611</strain>
    </source>
</reference>
<feature type="domain" description="Ferredoxin C-terminal" evidence="1">
    <location>
        <begin position="15"/>
        <end position="55"/>
    </location>
</feature>
<keyword evidence="3" id="KW-1185">Reference proteome</keyword>
<dbReference type="InterPro" id="IPR022569">
    <property type="entry name" value="Fd_C"/>
</dbReference>
<name>H5TCA2_9ALTE</name>
<dbReference type="Proteomes" id="UP000053586">
    <property type="component" value="Unassembled WGS sequence"/>
</dbReference>
<reference evidence="2 3" key="2">
    <citation type="journal article" date="2017" name="Antonie Van Leeuwenhoek">
        <title>Rhizobium rhizosphaerae sp. nov., a novel species isolated from rice rhizosphere.</title>
        <authorList>
            <person name="Zhao J.J."/>
            <person name="Zhang J."/>
            <person name="Zhang R.J."/>
            <person name="Zhang C.W."/>
            <person name="Yin H.Q."/>
            <person name="Zhang X.X."/>
        </authorList>
    </citation>
    <scope>NUCLEOTIDE SEQUENCE [LARGE SCALE GENOMIC DNA]</scope>
    <source>
        <strain evidence="2 3">ACAM 611</strain>
    </source>
</reference>
<dbReference type="EMBL" id="BAET01000019">
    <property type="protein sequence ID" value="GAB55929.1"/>
    <property type="molecule type" value="Genomic_DNA"/>
</dbReference>
<dbReference type="Gene3D" id="3.30.70.20">
    <property type="match status" value="1"/>
</dbReference>
<sequence>MDAIYQDTELPDDQEAFLDINAQLCQQWPNITEIKDAPDDADEWNTVVGKLPLLEK</sequence>
<dbReference type="STRING" id="56804.BAE46_06860"/>
<organism evidence="2 3">
    <name type="scientific">Glaciecola punicea ACAM 611</name>
    <dbReference type="NCBI Taxonomy" id="1121923"/>
    <lineage>
        <taxon>Bacteria</taxon>
        <taxon>Pseudomonadati</taxon>
        <taxon>Pseudomonadota</taxon>
        <taxon>Gammaproteobacteria</taxon>
        <taxon>Alteromonadales</taxon>
        <taxon>Alteromonadaceae</taxon>
        <taxon>Glaciecola</taxon>
    </lineage>
</organism>
<dbReference type="AlphaFoldDB" id="H5TCA2"/>
<dbReference type="Pfam" id="PF11953">
    <property type="entry name" value="DUF3470"/>
    <property type="match status" value="1"/>
</dbReference>
<accession>H5TCA2</accession>
<comment type="caution">
    <text evidence="2">The sequence shown here is derived from an EMBL/GenBank/DDBJ whole genome shotgun (WGS) entry which is preliminary data.</text>
</comment>
<evidence type="ECO:0000313" key="3">
    <source>
        <dbReference type="Proteomes" id="UP000053586"/>
    </source>
</evidence>
<dbReference type="eggNOG" id="COG1146">
    <property type="taxonomic scope" value="Bacteria"/>
</dbReference>
<evidence type="ECO:0000313" key="2">
    <source>
        <dbReference type="EMBL" id="GAB55929.1"/>
    </source>
</evidence>
<evidence type="ECO:0000259" key="1">
    <source>
        <dbReference type="Pfam" id="PF11953"/>
    </source>
</evidence>
<protein>
    <recommendedName>
        <fullName evidence="1">Ferredoxin C-terminal domain-containing protein</fullName>
    </recommendedName>
</protein>
<gene>
    <name evidence="2" type="ORF">GPUN_1813</name>
</gene>